<comment type="caution">
    <text evidence="2">The sequence shown here is derived from an EMBL/GenBank/DDBJ whole genome shotgun (WGS) entry which is preliminary data.</text>
</comment>
<dbReference type="AlphaFoldDB" id="A0A2I2G6C7"/>
<name>A0A2I2G6C7_9EURO</name>
<dbReference type="VEuPathDB" id="FungiDB:P170DRAFT_438064"/>
<sequence length="68" mass="7351">MNGCLSVFRVRGFFFCVSQNVNAVVLPVLLGFILLRWLGVGDAEVRGFNSGCISRQTALVLADLGYLG</sequence>
<dbReference type="EMBL" id="MSFO01000005">
    <property type="protein sequence ID" value="PLB48430.1"/>
    <property type="molecule type" value="Genomic_DNA"/>
</dbReference>
<reference evidence="2 3" key="1">
    <citation type="submission" date="2016-12" db="EMBL/GenBank/DDBJ databases">
        <title>The genomes of Aspergillus section Nigri reveals drivers in fungal speciation.</title>
        <authorList>
            <consortium name="DOE Joint Genome Institute"/>
            <person name="Vesth T.C."/>
            <person name="Nybo J."/>
            <person name="Theobald S."/>
            <person name="Brandl J."/>
            <person name="Frisvad J.C."/>
            <person name="Nielsen K.F."/>
            <person name="Lyhne E.K."/>
            <person name="Kogle M.E."/>
            <person name="Kuo A."/>
            <person name="Riley R."/>
            <person name="Clum A."/>
            <person name="Nolan M."/>
            <person name="Lipzen A."/>
            <person name="Salamov A."/>
            <person name="Henrissat B."/>
            <person name="Wiebenga A."/>
            <person name="De Vries R.P."/>
            <person name="Grigoriev I.V."/>
            <person name="Mortensen U.H."/>
            <person name="Andersen M.R."/>
            <person name="Baker S.E."/>
        </authorList>
    </citation>
    <scope>NUCLEOTIDE SEQUENCE [LARGE SCALE GENOMIC DNA]</scope>
    <source>
        <strain evidence="2 3">IBT 23096</strain>
    </source>
</reference>
<protein>
    <submittedName>
        <fullName evidence="2">Uncharacterized protein</fullName>
    </submittedName>
</protein>
<organism evidence="2 3">
    <name type="scientific">Aspergillus steynii IBT 23096</name>
    <dbReference type="NCBI Taxonomy" id="1392250"/>
    <lineage>
        <taxon>Eukaryota</taxon>
        <taxon>Fungi</taxon>
        <taxon>Dikarya</taxon>
        <taxon>Ascomycota</taxon>
        <taxon>Pezizomycotina</taxon>
        <taxon>Eurotiomycetes</taxon>
        <taxon>Eurotiomycetidae</taxon>
        <taxon>Eurotiales</taxon>
        <taxon>Aspergillaceae</taxon>
        <taxon>Aspergillus</taxon>
        <taxon>Aspergillus subgen. Circumdati</taxon>
    </lineage>
</organism>
<keyword evidence="3" id="KW-1185">Reference proteome</keyword>
<evidence type="ECO:0000313" key="2">
    <source>
        <dbReference type="EMBL" id="PLB48430.1"/>
    </source>
</evidence>
<keyword evidence="1" id="KW-0472">Membrane</keyword>
<dbReference type="Proteomes" id="UP000234275">
    <property type="component" value="Unassembled WGS sequence"/>
</dbReference>
<keyword evidence="1" id="KW-1133">Transmembrane helix</keyword>
<gene>
    <name evidence="2" type="ORF">P170DRAFT_438064</name>
</gene>
<feature type="transmembrane region" description="Helical" evidence="1">
    <location>
        <begin position="12"/>
        <end position="38"/>
    </location>
</feature>
<dbReference type="GeneID" id="36557201"/>
<keyword evidence="1" id="KW-0812">Transmembrane</keyword>
<evidence type="ECO:0000313" key="3">
    <source>
        <dbReference type="Proteomes" id="UP000234275"/>
    </source>
</evidence>
<proteinExistence type="predicted"/>
<evidence type="ECO:0000256" key="1">
    <source>
        <dbReference type="SAM" id="Phobius"/>
    </source>
</evidence>
<dbReference type="RefSeq" id="XP_024703732.1">
    <property type="nucleotide sequence ID" value="XM_024849502.1"/>
</dbReference>
<accession>A0A2I2G6C7</accession>